<gene>
    <name evidence="24" type="primary">NDE1</name>
</gene>
<dbReference type="PANTHER" id="PTHR10921">
    <property type="entry name" value="NUCLEAR DISTRIBUTION PROTEIN NUDE HOMOLOG 1"/>
    <property type="match status" value="1"/>
</dbReference>
<evidence type="ECO:0000259" key="22">
    <source>
        <dbReference type="Pfam" id="PF04880"/>
    </source>
</evidence>
<reference evidence="24" key="1">
    <citation type="submission" date="2025-08" db="UniProtKB">
        <authorList>
            <consortium name="RefSeq"/>
        </authorList>
    </citation>
    <scope>IDENTIFICATION</scope>
    <source>
        <tissue evidence="24">Muscle</tissue>
    </source>
</reference>
<evidence type="ECO:0000256" key="7">
    <source>
        <dbReference type="ARBA" id="ARBA00022454"/>
    </source>
</evidence>
<evidence type="ECO:0000256" key="10">
    <source>
        <dbReference type="ARBA" id="ARBA00022618"/>
    </source>
</evidence>
<keyword evidence="15" id="KW-0175">Coiled coil</keyword>
<evidence type="ECO:0000256" key="5">
    <source>
        <dbReference type="ARBA" id="ARBA00004629"/>
    </source>
</evidence>
<keyword evidence="19" id="KW-0137">Centromere</keyword>
<dbReference type="GO" id="GO:0000776">
    <property type="term" value="C:kinetochore"/>
    <property type="evidence" value="ECO:0007669"/>
    <property type="project" value="UniProtKB-KW"/>
</dbReference>
<dbReference type="GO" id="GO:0005871">
    <property type="term" value="C:kinesin complex"/>
    <property type="evidence" value="ECO:0007669"/>
    <property type="project" value="TreeGrafter"/>
</dbReference>
<keyword evidence="18" id="KW-0131">Cell cycle</keyword>
<keyword evidence="12" id="KW-0498">Mitosis</keyword>
<keyword evidence="17" id="KW-0206">Cytoskeleton</keyword>
<dbReference type="Gene3D" id="6.10.250.1080">
    <property type="match status" value="1"/>
</dbReference>
<dbReference type="GO" id="GO:0000132">
    <property type="term" value="P:establishment of mitotic spindle orientation"/>
    <property type="evidence" value="ECO:0007669"/>
    <property type="project" value="TreeGrafter"/>
</dbReference>
<dbReference type="PANTHER" id="PTHR10921:SF2">
    <property type="entry name" value="NUCLEAR DISTRIBUTION PROTEIN NUDE HOMOLOG 1"/>
    <property type="match status" value="1"/>
</dbReference>
<evidence type="ECO:0000256" key="16">
    <source>
        <dbReference type="ARBA" id="ARBA00023136"/>
    </source>
</evidence>
<dbReference type="GO" id="GO:0008017">
    <property type="term" value="F:microtubule binding"/>
    <property type="evidence" value="ECO:0007669"/>
    <property type="project" value="InterPro"/>
</dbReference>
<keyword evidence="10" id="KW-0132">Cell division</keyword>
<feature type="compositionally biased region" description="Polar residues" evidence="21">
    <location>
        <begin position="471"/>
        <end position="485"/>
    </location>
</feature>
<evidence type="ECO:0000256" key="11">
    <source>
        <dbReference type="ARBA" id="ARBA00022701"/>
    </source>
</evidence>
<evidence type="ECO:0000256" key="17">
    <source>
        <dbReference type="ARBA" id="ARBA00023212"/>
    </source>
</evidence>
<feature type="domain" description="NUDE" evidence="22">
    <location>
        <begin position="287"/>
        <end position="421"/>
    </location>
</feature>
<keyword evidence="8" id="KW-0963">Cytoplasm</keyword>
<dbReference type="GO" id="GO:0007059">
    <property type="term" value="P:chromosome segregation"/>
    <property type="evidence" value="ECO:0007669"/>
    <property type="project" value="TreeGrafter"/>
</dbReference>
<evidence type="ECO:0000256" key="20">
    <source>
        <dbReference type="ARBA" id="ARBA00023329"/>
    </source>
</evidence>
<dbReference type="AlphaFoldDB" id="A0A8B7TAD1"/>
<dbReference type="GO" id="GO:0051642">
    <property type="term" value="P:centrosome localization"/>
    <property type="evidence" value="ECO:0007669"/>
    <property type="project" value="TreeGrafter"/>
</dbReference>
<evidence type="ECO:0000256" key="9">
    <source>
        <dbReference type="ARBA" id="ARBA00022553"/>
    </source>
</evidence>
<evidence type="ECO:0000256" key="15">
    <source>
        <dbReference type="ARBA" id="ARBA00023054"/>
    </source>
</evidence>
<accession>A0A8B7TAD1</accession>
<dbReference type="KEGG" id="hai:109395243"/>
<feature type="region of interest" description="Disordered" evidence="21">
    <location>
        <begin position="471"/>
        <end position="532"/>
    </location>
</feature>
<dbReference type="GeneID" id="109395243"/>
<dbReference type="Pfam" id="PF04880">
    <property type="entry name" value="NUDE_C"/>
    <property type="match status" value="1"/>
</dbReference>
<keyword evidence="14" id="KW-0524">Neurogenesis</keyword>
<dbReference type="GO" id="GO:0005874">
    <property type="term" value="C:microtubule"/>
    <property type="evidence" value="ECO:0007669"/>
    <property type="project" value="UniProtKB-KW"/>
</dbReference>
<evidence type="ECO:0000313" key="23">
    <source>
        <dbReference type="Proteomes" id="UP000694851"/>
    </source>
</evidence>
<keyword evidence="20" id="KW-0968">Cytoplasmic vesicle</keyword>
<evidence type="ECO:0000256" key="14">
    <source>
        <dbReference type="ARBA" id="ARBA00022902"/>
    </source>
</evidence>
<keyword evidence="9" id="KW-0597">Phosphoprotein</keyword>
<protein>
    <submittedName>
        <fullName evidence="24">Nuclear distribution protein nudE homolog 1 isoform X1</fullName>
    </submittedName>
</protein>
<dbReference type="GO" id="GO:0007399">
    <property type="term" value="P:nervous system development"/>
    <property type="evidence" value="ECO:0007669"/>
    <property type="project" value="UniProtKB-KW"/>
</dbReference>
<dbReference type="InterPro" id="IPR033494">
    <property type="entry name" value="NUDE"/>
</dbReference>
<keyword evidence="7" id="KW-0158">Chromosome</keyword>
<dbReference type="GO" id="GO:0030659">
    <property type="term" value="C:cytoplasmic vesicle membrane"/>
    <property type="evidence" value="ECO:0007669"/>
    <property type="project" value="UniProtKB-SubCell"/>
</dbReference>
<feature type="region of interest" description="Disordered" evidence="21">
    <location>
        <begin position="334"/>
        <end position="378"/>
    </location>
</feature>
<keyword evidence="13" id="KW-0995">Kinetochore</keyword>
<feature type="compositionally biased region" description="Polar residues" evidence="21">
    <location>
        <begin position="357"/>
        <end position="367"/>
    </location>
</feature>
<sequence>MSVTCSVPSSQPCSAPADSCLGLLLWTPSILYSVSLFPCCLLFSQHYCLFERTLPPPAVAKVGQLPFSHFCLQPCFRLHLLLRPTGLSFWMEFQGIRKALLQNHISDESIFSPSAFFPVHLLHLYIVTGMTRVWVVSALVSNDAALFLVIFPNSSIAVPPRLSLLLISWLQSPLDLMTAPRAENTQEELREFQEGSREYEAELETQLQQIETRNRDLLSENNRLRMELETIKEKFETQHSEGYRQISALEDDLAQTKAIKDQLQKYIRELEQANDDLERAKRATIMSLEDFEQRLNQAIERNAFLESELDEKENLLESVQRLKDEARDLRQELAVQQKQEKPRTPMPSTAEAERTDTAVQATGSVPSTPVAHRGPSSSYTASGVFRRGLDDSVGGTPLTPAARISALNIVGDLLRKVGRIEKPGAVSAPFGFYGIHLHQGQVLVQTSRLSLCMFNKALESKLASCRNFVYEQSPNRTSGPTSGRGSKNRDGGDRRPSSTSVPLGDKGSGKRLEFGKPPSNLSSPSLPSAQGVVKMLL</sequence>
<evidence type="ECO:0000256" key="8">
    <source>
        <dbReference type="ARBA" id="ARBA00022490"/>
    </source>
</evidence>
<evidence type="ECO:0000256" key="3">
    <source>
        <dbReference type="ARBA" id="ARBA00004300"/>
    </source>
</evidence>
<evidence type="ECO:0000313" key="24">
    <source>
        <dbReference type="RefSeq" id="XP_019521635.1"/>
    </source>
</evidence>
<dbReference type="GO" id="GO:0016477">
    <property type="term" value="P:cell migration"/>
    <property type="evidence" value="ECO:0007669"/>
    <property type="project" value="TreeGrafter"/>
</dbReference>
<feature type="compositionally biased region" description="Basic and acidic residues" evidence="21">
    <location>
        <begin position="487"/>
        <end position="496"/>
    </location>
</feature>
<evidence type="ECO:0000256" key="13">
    <source>
        <dbReference type="ARBA" id="ARBA00022838"/>
    </source>
</evidence>
<evidence type="ECO:0000256" key="2">
    <source>
        <dbReference type="ARBA" id="ARBA00004186"/>
    </source>
</evidence>
<comment type="similarity">
    <text evidence="6">Belongs to the nudE family.</text>
</comment>
<evidence type="ECO:0000256" key="18">
    <source>
        <dbReference type="ARBA" id="ARBA00023306"/>
    </source>
</evidence>
<keyword evidence="11" id="KW-0493">Microtubule</keyword>
<name>A0A8B7TAD1_HIPAR</name>
<dbReference type="GO" id="GO:0005819">
    <property type="term" value="C:spindle"/>
    <property type="evidence" value="ECO:0007669"/>
    <property type="project" value="UniProtKB-SubCell"/>
</dbReference>
<keyword evidence="23" id="KW-1185">Reference proteome</keyword>
<proteinExistence type="inferred from homology"/>
<evidence type="ECO:0000256" key="19">
    <source>
        <dbReference type="ARBA" id="ARBA00023328"/>
    </source>
</evidence>
<dbReference type="GO" id="GO:0051301">
    <property type="term" value="P:cell division"/>
    <property type="evidence" value="ECO:0007669"/>
    <property type="project" value="UniProtKB-KW"/>
</dbReference>
<evidence type="ECO:0000256" key="6">
    <source>
        <dbReference type="ARBA" id="ARBA00007429"/>
    </source>
</evidence>
<evidence type="ECO:0000256" key="21">
    <source>
        <dbReference type="SAM" id="MobiDB-lite"/>
    </source>
</evidence>
<dbReference type="Proteomes" id="UP000694851">
    <property type="component" value="Unplaced"/>
</dbReference>
<evidence type="ECO:0000256" key="4">
    <source>
        <dbReference type="ARBA" id="ARBA00004626"/>
    </source>
</evidence>
<evidence type="ECO:0000256" key="1">
    <source>
        <dbReference type="ARBA" id="ARBA00004156"/>
    </source>
</evidence>
<dbReference type="InterPro" id="IPR006964">
    <property type="entry name" value="NUDE_dom"/>
</dbReference>
<dbReference type="GO" id="GO:0007100">
    <property type="term" value="P:mitotic centrosome separation"/>
    <property type="evidence" value="ECO:0007669"/>
    <property type="project" value="TreeGrafter"/>
</dbReference>
<dbReference type="OrthoDB" id="5877028at2759"/>
<dbReference type="GO" id="GO:0005813">
    <property type="term" value="C:centrosome"/>
    <property type="evidence" value="ECO:0007669"/>
    <property type="project" value="UniProtKB-SubCell"/>
</dbReference>
<organism evidence="23 24">
    <name type="scientific">Hipposideros armiger</name>
    <name type="common">Great Himalayan leaf-nosed bat</name>
    <dbReference type="NCBI Taxonomy" id="186990"/>
    <lineage>
        <taxon>Eukaryota</taxon>
        <taxon>Metazoa</taxon>
        <taxon>Chordata</taxon>
        <taxon>Craniata</taxon>
        <taxon>Vertebrata</taxon>
        <taxon>Euteleostomi</taxon>
        <taxon>Mammalia</taxon>
        <taxon>Eutheria</taxon>
        <taxon>Laurasiatheria</taxon>
        <taxon>Chiroptera</taxon>
        <taxon>Yinpterochiroptera</taxon>
        <taxon>Rhinolophoidea</taxon>
        <taxon>Hipposideridae</taxon>
        <taxon>Hipposideros</taxon>
    </lineage>
</organism>
<dbReference type="GO" id="GO:0032154">
    <property type="term" value="C:cleavage furrow"/>
    <property type="evidence" value="ECO:0007669"/>
    <property type="project" value="UniProtKB-SubCell"/>
</dbReference>
<comment type="subcellular location">
    <subcellularLocation>
        <location evidence="5">Chromosome</location>
        <location evidence="5">Centromere</location>
        <location evidence="5">Kinetochore</location>
    </subcellularLocation>
    <subcellularLocation>
        <location evidence="4">Cleavage furrow</location>
    </subcellularLocation>
    <subcellularLocation>
        <location evidence="3">Cytoplasm</location>
        <location evidence="3">Cytoskeleton</location>
        <location evidence="3">Microtubule organizing center</location>
        <location evidence="3">Centrosome</location>
    </subcellularLocation>
    <subcellularLocation>
        <location evidence="2">Cytoplasm</location>
        <location evidence="2">Cytoskeleton</location>
        <location evidence="2">Spindle</location>
    </subcellularLocation>
    <subcellularLocation>
        <location evidence="1">Cytoplasmic vesicle membrane</location>
    </subcellularLocation>
</comment>
<evidence type="ECO:0000256" key="12">
    <source>
        <dbReference type="ARBA" id="ARBA00022776"/>
    </source>
</evidence>
<dbReference type="GO" id="GO:0007020">
    <property type="term" value="P:microtubule nucleation"/>
    <property type="evidence" value="ECO:0007669"/>
    <property type="project" value="TreeGrafter"/>
</dbReference>
<keyword evidence="16" id="KW-0472">Membrane</keyword>
<dbReference type="CTD" id="54820"/>
<dbReference type="GO" id="GO:0047496">
    <property type="term" value="P:vesicle transport along microtubule"/>
    <property type="evidence" value="ECO:0007669"/>
    <property type="project" value="TreeGrafter"/>
</dbReference>
<dbReference type="RefSeq" id="XP_019521635.1">
    <property type="nucleotide sequence ID" value="XM_019666090.1"/>
</dbReference>
<feature type="compositionally biased region" description="Low complexity" evidence="21">
    <location>
        <begin position="517"/>
        <end position="528"/>
    </location>
</feature>